<name>A0A0F9RRU8_9ZZZZ</name>
<dbReference type="AlphaFoldDB" id="A0A0F9RRU8"/>
<reference evidence="1" key="1">
    <citation type="journal article" date="2015" name="Nature">
        <title>Complex archaea that bridge the gap between prokaryotes and eukaryotes.</title>
        <authorList>
            <person name="Spang A."/>
            <person name="Saw J.H."/>
            <person name="Jorgensen S.L."/>
            <person name="Zaremba-Niedzwiedzka K."/>
            <person name="Martijn J."/>
            <person name="Lind A.E."/>
            <person name="van Eijk R."/>
            <person name="Schleper C."/>
            <person name="Guy L."/>
            <person name="Ettema T.J."/>
        </authorList>
    </citation>
    <scope>NUCLEOTIDE SEQUENCE</scope>
</reference>
<organism evidence="1">
    <name type="scientific">marine sediment metagenome</name>
    <dbReference type="NCBI Taxonomy" id="412755"/>
    <lineage>
        <taxon>unclassified sequences</taxon>
        <taxon>metagenomes</taxon>
        <taxon>ecological metagenomes</taxon>
    </lineage>
</organism>
<sequence>MEDAGILPDNCRRVIIDIAYDDAVKVYYECYGDERLLKIDFASHIGAMIKRKPAEDSDESEKTE</sequence>
<gene>
    <name evidence="1" type="ORF">LCGC14_0939470</name>
</gene>
<dbReference type="EMBL" id="LAZR01003276">
    <property type="protein sequence ID" value="KKN20053.1"/>
    <property type="molecule type" value="Genomic_DNA"/>
</dbReference>
<comment type="caution">
    <text evidence="1">The sequence shown here is derived from an EMBL/GenBank/DDBJ whole genome shotgun (WGS) entry which is preliminary data.</text>
</comment>
<proteinExistence type="predicted"/>
<protein>
    <submittedName>
        <fullName evidence="1">Uncharacterized protein</fullName>
    </submittedName>
</protein>
<accession>A0A0F9RRU8</accession>
<evidence type="ECO:0000313" key="1">
    <source>
        <dbReference type="EMBL" id="KKN20053.1"/>
    </source>
</evidence>